<dbReference type="PANTHER" id="PTHR24567">
    <property type="entry name" value="CRP FAMILY TRANSCRIPTIONAL REGULATORY PROTEIN"/>
    <property type="match status" value="1"/>
</dbReference>
<dbReference type="SUPFAM" id="SSF46785">
    <property type="entry name" value="Winged helix' DNA-binding domain"/>
    <property type="match status" value="1"/>
</dbReference>
<dbReference type="Pfam" id="PF00027">
    <property type="entry name" value="cNMP_binding"/>
    <property type="match status" value="1"/>
</dbReference>
<dbReference type="SMART" id="SM00419">
    <property type="entry name" value="HTH_CRP"/>
    <property type="match status" value="1"/>
</dbReference>
<evidence type="ECO:0000256" key="1">
    <source>
        <dbReference type="ARBA" id="ARBA00023015"/>
    </source>
</evidence>
<dbReference type="SUPFAM" id="SSF51206">
    <property type="entry name" value="cAMP-binding domain-like"/>
    <property type="match status" value="1"/>
</dbReference>
<dbReference type="PRINTS" id="PR00034">
    <property type="entry name" value="HTHCRP"/>
</dbReference>
<gene>
    <name evidence="6" type="ORF">LQG66_26020</name>
</gene>
<dbReference type="InterPro" id="IPR036388">
    <property type="entry name" value="WH-like_DNA-bd_sf"/>
</dbReference>
<dbReference type="Proteomes" id="UP001431010">
    <property type="component" value="Chromosome"/>
</dbReference>
<sequence>MNSLLDGALTRAGAPASSHDGIELEQLGYERASAPRSLVLSSANEIRSFAAGHTVHRAGSRAGAVFQIVTGHVKLLAPARNGGQQIVALLGAGDCFGLSDDGRNLCSAETLTPVQVRVLARGKVDSNSIHAINRQLQAQMSASFSHCVAITQLSARERLADFLTRWAKRETPQLLNGGAADAEPIELRIPLLRYEIANYLSVTTETLSRCFAEFRRRGFISTPTPKAREILRIDDFQGLLAVCSEARPEQRS</sequence>
<evidence type="ECO:0000259" key="4">
    <source>
        <dbReference type="PROSITE" id="PS50042"/>
    </source>
</evidence>
<feature type="domain" description="HTH crp-type" evidence="5">
    <location>
        <begin position="153"/>
        <end position="234"/>
    </location>
</feature>
<dbReference type="InterPro" id="IPR036390">
    <property type="entry name" value="WH_DNA-bd_sf"/>
</dbReference>
<dbReference type="RefSeq" id="WP_231318494.1">
    <property type="nucleotide sequence ID" value="NZ_CP088156.1"/>
</dbReference>
<evidence type="ECO:0000313" key="6">
    <source>
        <dbReference type="EMBL" id="UFZ02708.1"/>
    </source>
</evidence>
<dbReference type="PROSITE" id="PS50042">
    <property type="entry name" value="CNMP_BINDING_3"/>
    <property type="match status" value="1"/>
</dbReference>
<dbReference type="Gene3D" id="2.60.120.10">
    <property type="entry name" value="Jelly Rolls"/>
    <property type="match status" value="1"/>
</dbReference>
<dbReference type="CDD" id="cd00038">
    <property type="entry name" value="CAP_ED"/>
    <property type="match status" value="1"/>
</dbReference>
<evidence type="ECO:0000256" key="3">
    <source>
        <dbReference type="ARBA" id="ARBA00023163"/>
    </source>
</evidence>
<dbReference type="Gene3D" id="1.10.10.10">
    <property type="entry name" value="Winged helix-like DNA-binding domain superfamily/Winged helix DNA-binding domain"/>
    <property type="match status" value="1"/>
</dbReference>
<dbReference type="InterPro" id="IPR018490">
    <property type="entry name" value="cNMP-bd_dom_sf"/>
</dbReference>
<dbReference type="PROSITE" id="PS51063">
    <property type="entry name" value="HTH_CRP_2"/>
    <property type="match status" value="1"/>
</dbReference>
<dbReference type="EMBL" id="CP088156">
    <property type="protein sequence ID" value="UFZ02708.1"/>
    <property type="molecule type" value="Genomic_DNA"/>
</dbReference>
<dbReference type="InterPro" id="IPR050397">
    <property type="entry name" value="Env_Response_Regulators"/>
</dbReference>
<name>A0ABY3R5X2_9BRAD</name>
<evidence type="ECO:0000256" key="2">
    <source>
        <dbReference type="ARBA" id="ARBA00023125"/>
    </source>
</evidence>
<reference evidence="6" key="1">
    <citation type="journal article" date="2024" name="Antonie Van Leeuwenhoek">
        <title>Bradyrhizobium ontarionense sp. nov., a novel bacterial symbiont isolated from Aeschynomene indica (Indian jointvetch), harbours photosynthesis, nitrogen fixation and nitrous oxide (N2O) reductase genes.</title>
        <authorList>
            <person name="Bromfield E.S.P."/>
            <person name="Cloutier S."/>
        </authorList>
    </citation>
    <scope>NUCLEOTIDE SEQUENCE</scope>
    <source>
        <strain evidence="6">A19</strain>
    </source>
</reference>
<dbReference type="Pfam" id="PF13545">
    <property type="entry name" value="HTH_Crp_2"/>
    <property type="match status" value="1"/>
</dbReference>
<accession>A0ABY3R5X2</accession>
<protein>
    <submittedName>
        <fullName evidence="6">Crp/Fnr family transcriptional regulator</fullName>
    </submittedName>
</protein>
<organism evidence="6 7">
    <name type="scientific">Bradyrhizobium ontarionense</name>
    <dbReference type="NCBI Taxonomy" id="2898149"/>
    <lineage>
        <taxon>Bacteria</taxon>
        <taxon>Pseudomonadati</taxon>
        <taxon>Pseudomonadota</taxon>
        <taxon>Alphaproteobacteria</taxon>
        <taxon>Hyphomicrobiales</taxon>
        <taxon>Nitrobacteraceae</taxon>
        <taxon>Bradyrhizobium</taxon>
    </lineage>
</organism>
<evidence type="ECO:0000313" key="7">
    <source>
        <dbReference type="Proteomes" id="UP001431010"/>
    </source>
</evidence>
<dbReference type="InterPro" id="IPR012318">
    <property type="entry name" value="HTH_CRP"/>
</dbReference>
<evidence type="ECO:0000259" key="5">
    <source>
        <dbReference type="PROSITE" id="PS51063"/>
    </source>
</evidence>
<keyword evidence="1" id="KW-0805">Transcription regulation</keyword>
<keyword evidence="2" id="KW-0238">DNA-binding</keyword>
<feature type="domain" description="Cyclic nucleotide-binding" evidence="4">
    <location>
        <begin position="40"/>
        <end position="97"/>
    </location>
</feature>
<dbReference type="InterPro" id="IPR000595">
    <property type="entry name" value="cNMP-bd_dom"/>
</dbReference>
<dbReference type="PANTHER" id="PTHR24567:SF74">
    <property type="entry name" value="HTH-TYPE TRANSCRIPTIONAL REGULATOR ARCR"/>
    <property type="match status" value="1"/>
</dbReference>
<dbReference type="InterPro" id="IPR014710">
    <property type="entry name" value="RmlC-like_jellyroll"/>
</dbReference>
<keyword evidence="3" id="KW-0804">Transcription</keyword>
<proteinExistence type="predicted"/>
<keyword evidence="7" id="KW-1185">Reference proteome</keyword>